<evidence type="ECO:0000256" key="1">
    <source>
        <dbReference type="SAM" id="MobiDB-lite"/>
    </source>
</evidence>
<feature type="compositionally biased region" description="Low complexity" evidence="1">
    <location>
        <begin position="78"/>
        <end position="89"/>
    </location>
</feature>
<proteinExistence type="predicted"/>
<sequence length="120" mass="13598">EATKPYPHLSMEDEGDEARESIMKEDRGKKKKERRGIDKRRPRERMLNSDDLLFVSRGEVKQRRRNALCSKEEEFGASSLSTSSSWLSSRRQTVQSPSASTPSSPKDSCCLHSPAVEKSL</sequence>
<reference evidence="2 3" key="1">
    <citation type="submission" date="2014-04" db="EMBL/GenBank/DDBJ databases">
        <title>Genome evolution of avian class.</title>
        <authorList>
            <person name="Zhang G."/>
            <person name="Li C."/>
        </authorList>
    </citation>
    <scope>NUCLEOTIDE SEQUENCE [LARGE SCALE GENOMIC DNA]</scope>
    <source>
        <strain evidence="2">BGI_N329</strain>
    </source>
</reference>
<gene>
    <name evidence="2" type="ORF">N329_01648</name>
</gene>
<dbReference type="Proteomes" id="UP000054379">
    <property type="component" value="Unassembled WGS sequence"/>
</dbReference>
<feature type="compositionally biased region" description="Basic and acidic residues" evidence="1">
    <location>
        <begin position="18"/>
        <end position="28"/>
    </location>
</feature>
<feature type="region of interest" description="Disordered" evidence="1">
    <location>
        <begin position="68"/>
        <end position="120"/>
    </location>
</feature>
<feature type="region of interest" description="Disordered" evidence="1">
    <location>
        <begin position="1"/>
        <end position="47"/>
    </location>
</feature>
<organism evidence="2 3">
    <name type="scientific">Haliaeetus albicilla</name>
    <name type="common">White-tailed sea-eagle</name>
    <name type="synonym">Falco albicilla</name>
    <dbReference type="NCBI Taxonomy" id="8969"/>
    <lineage>
        <taxon>Eukaryota</taxon>
        <taxon>Metazoa</taxon>
        <taxon>Chordata</taxon>
        <taxon>Craniata</taxon>
        <taxon>Vertebrata</taxon>
        <taxon>Euteleostomi</taxon>
        <taxon>Archelosauria</taxon>
        <taxon>Archosauria</taxon>
        <taxon>Dinosauria</taxon>
        <taxon>Saurischia</taxon>
        <taxon>Theropoda</taxon>
        <taxon>Coelurosauria</taxon>
        <taxon>Aves</taxon>
        <taxon>Neognathae</taxon>
        <taxon>Neoaves</taxon>
        <taxon>Telluraves</taxon>
        <taxon>Accipitrimorphae</taxon>
        <taxon>Accipitriformes</taxon>
        <taxon>Accipitridae</taxon>
        <taxon>Accipitrinae</taxon>
        <taxon>Haliaeetus</taxon>
    </lineage>
</organism>
<evidence type="ECO:0000313" key="3">
    <source>
        <dbReference type="Proteomes" id="UP000054379"/>
    </source>
</evidence>
<evidence type="ECO:0000313" key="2">
    <source>
        <dbReference type="EMBL" id="KFQ02824.1"/>
    </source>
</evidence>
<dbReference type="EMBL" id="KK652850">
    <property type="protein sequence ID" value="KFQ02824.1"/>
    <property type="molecule type" value="Genomic_DNA"/>
</dbReference>
<accession>A0A091PZK0</accession>
<feature type="non-terminal residue" evidence="2">
    <location>
        <position position="1"/>
    </location>
</feature>
<feature type="non-terminal residue" evidence="2">
    <location>
        <position position="120"/>
    </location>
</feature>
<protein>
    <submittedName>
        <fullName evidence="2">Uncharacterized protein</fullName>
    </submittedName>
</protein>
<name>A0A091PZK0_HALAL</name>
<feature type="compositionally biased region" description="Polar residues" evidence="1">
    <location>
        <begin position="90"/>
        <end position="106"/>
    </location>
</feature>
<dbReference type="AlphaFoldDB" id="A0A091PZK0"/>
<feature type="compositionally biased region" description="Basic and acidic residues" evidence="1">
    <location>
        <begin position="35"/>
        <end position="47"/>
    </location>
</feature>